<evidence type="ECO:0000313" key="1">
    <source>
        <dbReference type="EMBL" id="KJF45678.1"/>
    </source>
</evidence>
<protein>
    <recommendedName>
        <fullName evidence="3">6-bladed beta-propeller</fullName>
    </recommendedName>
</protein>
<organism evidence="1 2">
    <name type="scientific">Draconibacterium sediminis</name>
    <dbReference type="NCBI Taxonomy" id="1544798"/>
    <lineage>
        <taxon>Bacteria</taxon>
        <taxon>Pseudomonadati</taxon>
        <taxon>Bacteroidota</taxon>
        <taxon>Bacteroidia</taxon>
        <taxon>Marinilabiliales</taxon>
        <taxon>Prolixibacteraceae</taxon>
        <taxon>Draconibacterium</taxon>
    </lineage>
</organism>
<dbReference type="SUPFAM" id="SSF50969">
    <property type="entry name" value="YVTN repeat-like/Quinoprotein amine dehydrogenase"/>
    <property type="match status" value="1"/>
</dbReference>
<dbReference type="OrthoDB" id="828031at2"/>
<dbReference type="RefSeq" id="WP_045028204.1">
    <property type="nucleotide sequence ID" value="NZ_JRHC01000001.1"/>
</dbReference>
<comment type="caution">
    <text evidence="1">The sequence shown here is derived from an EMBL/GenBank/DDBJ whole genome shotgun (WGS) entry which is preliminary data.</text>
</comment>
<evidence type="ECO:0008006" key="3">
    <source>
        <dbReference type="Google" id="ProtNLM"/>
    </source>
</evidence>
<accession>A0A0D8JIJ1</accession>
<dbReference type="AlphaFoldDB" id="A0A0D8JIJ1"/>
<reference evidence="1 2" key="1">
    <citation type="submission" date="2014-09" db="EMBL/GenBank/DDBJ databases">
        <title>Draft Genome Sequence of Draconibacterium sp. JN14CK-3.</title>
        <authorList>
            <person name="Dong C."/>
            <person name="Lai Q."/>
            <person name="Shao Z."/>
        </authorList>
    </citation>
    <scope>NUCLEOTIDE SEQUENCE [LARGE SCALE GENOMIC DNA]</scope>
    <source>
        <strain evidence="1 2">JN14CK-3</strain>
    </source>
</reference>
<dbReference type="InterPro" id="IPR011044">
    <property type="entry name" value="Quino_amine_DH_bsu"/>
</dbReference>
<sequence>MKQLLFIILISTTVIVSTTKIATGQKTVNFGFDDFEEVIELKGEKLHIEDPLMNPLEIIISDTLMFLKNDKANPAVDVISLNSGKIISQFCKRGRGPGELVSPFCIQYIENEKRILVQDIIGRKIVFFDLDMILANAPKKYTRSITFKNETWVRKVMELEGGNLFCNLIGHKDGYMNCLLTRDGELIKFLDTYPEIDFPFNPEEGSNIFGSRLAISSDRNRVIMPYLHSDRISIYNAAGDKTIEFQGPDYKNLDLIFKNGRTAITNKNACTYNLPSSNSESFMIPYDGTRYKFAHSPAYHIFHFGFDGSLLQHFKLDHSVTNIAVDWENNIIYGINKDLEPCIYKFNF</sequence>
<dbReference type="Pfam" id="PF17170">
    <property type="entry name" value="DUF5128"/>
    <property type="match status" value="1"/>
</dbReference>
<proteinExistence type="predicted"/>
<evidence type="ECO:0000313" key="2">
    <source>
        <dbReference type="Proteomes" id="UP000032544"/>
    </source>
</evidence>
<keyword evidence="2" id="KW-1185">Reference proteome</keyword>
<dbReference type="STRING" id="1544798.LH29_10165"/>
<name>A0A0D8JIJ1_9BACT</name>
<dbReference type="EMBL" id="JRHC01000001">
    <property type="protein sequence ID" value="KJF45678.1"/>
    <property type="molecule type" value="Genomic_DNA"/>
</dbReference>
<dbReference type="Proteomes" id="UP000032544">
    <property type="component" value="Unassembled WGS sequence"/>
</dbReference>
<gene>
    <name evidence="1" type="ORF">LH29_10165</name>
</gene>